<dbReference type="Gene3D" id="2.40.10.10">
    <property type="entry name" value="Trypsin-like serine proteases"/>
    <property type="match status" value="2"/>
</dbReference>
<accession>A0ABW5BGK3</accession>
<evidence type="ECO:0008006" key="3">
    <source>
        <dbReference type="Google" id="ProtNLM"/>
    </source>
</evidence>
<gene>
    <name evidence="1" type="ORF">ACFSKO_04285</name>
</gene>
<organism evidence="1 2">
    <name type="scientific">Kiloniella antarctica</name>
    <dbReference type="NCBI Taxonomy" id="1550907"/>
    <lineage>
        <taxon>Bacteria</taxon>
        <taxon>Pseudomonadati</taxon>
        <taxon>Pseudomonadota</taxon>
        <taxon>Alphaproteobacteria</taxon>
        <taxon>Rhodospirillales</taxon>
        <taxon>Kiloniellaceae</taxon>
        <taxon>Kiloniella</taxon>
    </lineage>
</organism>
<dbReference type="Proteomes" id="UP001597294">
    <property type="component" value="Unassembled WGS sequence"/>
</dbReference>
<comment type="caution">
    <text evidence="1">The sequence shown here is derived from an EMBL/GenBank/DDBJ whole genome shotgun (WGS) entry which is preliminary data.</text>
</comment>
<sequence length="325" mass="35872">MKNIHFLIISSFISLFLLTGCGSQPKSQATSAQPSATVSSPNDTAQQENAYFLTDNKMARLEAREYPWSALGRLNVAGRHFCNGVMVGKNKLLAPASCLYDLVEGRWFQPKEMVFVAGYQRDDSTIFSPAESYQIAQGFVPKNQNLKSMLNNWAQISLSLPLGDHTGWVGVRNQVTRQDLTMVAGYRRGWEHVQALFPLCNPSDTLKNKCPQHSDGPLNRYIIEETGLSLAPNHPISAQTIALWNLPASPQAPTQFNYVSPIPKDSVQRLLVDLGYLDQSSTEISTATSEAQQDLGGAQNGQADINTLYLLLRELNRLRNGSPSS</sequence>
<name>A0ABW5BGK3_9PROT</name>
<dbReference type="InterPro" id="IPR043504">
    <property type="entry name" value="Peptidase_S1_PA_chymotrypsin"/>
</dbReference>
<evidence type="ECO:0000313" key="1">
    <source>
        <dbReference type="EMBL" id="MFD2204810.1"/>
    </source>
</evidence>
<proteinExistence type="predicted"/>
<dbReference type="PROSITE" id="PS51257">
    <property type="entry name" value="PROKAR_LIPOPROTEIN"/>
    <property type="match status" value="1"/>
</dbReference>
<reference evidence="2" key="1">
    <citation type="journal article" date="2019" name="Int. J. Syst. Evol. Microbiol.">
        <title>The Global Catalogue of Microorganisms (GCM) 10K type strain sequencing project: providing services to taxonomists for standard genome sequencing and annotation.</title>
        <authorList>
            <consortium name="The Broad Institute Genomics Platform"/>
            <consortium name="The Broad Institute Genome Sequencing Center for Infectious Disease"/>
            <person name="Wu L."/>
            <person name="Ma J."/>
        </authorList>
    </citation>
    <scope>NUCLEOTIDE SEQUENCE [LARGE SCALE GENOMIC DNA]</scope>
    <source>
        <strain evidence="2">CGMCC 4.7192</strain>
    </source>
</reference>
<dbReference type="EMBL" id="JBHUII010000001">
    <property type="protein sequence ID" value="MFD2204810.1"/>
    <property type="molecule type" value="Genomic_DNA"/>
</dbReference>
<keyword evidence="2" id="KW-1185">Reference proteome</keyword>
<dbReference type="RefSeq" id="WP_380248758.1">
    <property type="nucleotide sequence ID" value="NZ_JBHUII010000001.1"/>
</dbReference>
<dbReference type="InterPro" id="IPR009003">
    <property type="entry name" value="Peptidase_S1_PA"/>
</dbReference>
<protein>
    <recommendedName>
        <fullName evidence="3">Peptidase S1 domain-containing protein</fullName>
    </recommendedName>
</protein>
<dbReference type="SUPFAM" id="SSF50494">
    <property type="entry name" value="Trypsin-like serine proteases"/>
    <property type="match status" value="1"/>
</dbReference>
<evidence type="ECO:0000313" key="2">
    <source>
        <dbReference type="Proteomes" id="UP001597294"/>
    </source>
</evidence>